<gene>
    <name evidence="2" type="ORF">PHAECO_LOCUS3012</name>
</gene>
<evidence type="ECO:0000259" key="1">
    <source>
        <dbReference type="Pfam" id="PF00443"/>
    </source>
</evidence>
<reference evidence="2" key="2">
    <citation type="submission" date="2022-10" db="EMBL/GenBank/DDBJ databases">
        <authorList>
            <consortium name="ENA_rothamsted_submissions"/>
            <consortium name="culmorum"/>
            <person name="King R."/>
        </authorList>
    </citation>
    <scope>NUCLEOTIDE SEQUENCE</scope>
</reference>
<dbReference type="Pfam" id="PF00443">
    <property type="entry name" value="UCH"/>
    <property type="match status" value="1"/>
</dbReference>
<dbReference type="GO" id="GO:0004843">
    <property type="term" value="F:cysteine-type deubiquitinase activity"/>
    <property type="evidence" value="ECO:0007669"/>
    <property type="project" value="InterPro"/>
</dbReference>
<dbReference type="OrthoDB" id="429671at2759"/>
<accession>A0A9N9X194</accession>
<dbReference type="Proteomes" id="UP001153737">
    <property type="component" value="Chromosome 12"/>
</dbReference>
<evidence type="ECO:0000313" key="3">
    <source>
        <dbReference type="Proteomes" id="UP001153737"/>
    </source>
</evidence>
<name>A0A9N9X194_PHACE</name>
<dbReference type="SUPFAM" id="SSF54001">
    <property type="entry name" value="Cysteine proteinases"/>
    <property type="match status" value="1"/>
</dbReference>
<evidence type="ECO:0000313" key="2">
    <source>
        <dbReference type="EMBL" id="CAG9815643.1"/>
    </source>
</evidence>
<reference evidence="2" key="1">
    <citation type="submission" date="2022-01" db="EMBL/GenBank/DDBJ databases">
        <authorList>
            <person name="King R."/>
        </authorList>
    </citation>
    <scope>NUCLEOTIDE SEQUENCE</scope>
</reference>
<sequence>MACSGIQPSVAGEDDEWQKLLQQDGARKENSVLIDTIPFEPIWIYKMLADFRSDLIEDRQEDAEEFLGFLLNGLNDEMFELMKQVLDLENTCSVSKSTVFEKTPIHAILAAS</sequence>
<dbReference type="Gene3D" id="3.90.70.10">
    <property type="entry name" value="Cysteine proteinases"/>
    <property type="match status" value="1"/>
</dbReference>
<dbReference type="AlphaFoldDB" id="A0A9N9X194"/>
<dbReference type="EMBL" id="OU896718">
    <property type="protein sequence ID" value="CAG9815643.1"/>
    <property type="molecule type" value="Genomic_DNA"/>
</dbReference>
<protein>
    <recommendedName>
        <fullName evidence="1">Peptidase C19 ubiquitin carboxyl-terminal hydrolase domain-containing protein</fullName>
    </recommendedName>
</protein>
<dbReference type="InterPro" id="IPR001394">
    <property type="entry name" value="Peptidase_C19_UCH"/>
</dbReference>
<organism evidence="2 3">
    <name type="scientific">Phaedon cochleariae</name>
    <name type="common">Mustard beetle</name>
    <dbReference type="NCBI Taxonomy" id="80249"/>
    <lineage>
        <taxon>Eukaryota</taxon>
        <taxon>Metazoa</taxon>
        <taxon>Ecdysozoa</taxon>
        <taxon>Arthropoda</taxon>
        <taxon>Hexapoda</taxon>
        <taxon>Insecta</taxon>
        <taxon>Pterygota</taxon>
        <taxon>Neoptera</taxon>
        <taxon>Endopterygota</taxon>
        <taxon>Coleoptera</taxon>
        <taxon>Polyphaga</taxon>
        <taxon>Cucujiformia</taxon>
        <taxon>Chrysomeloidea</taxon>
        <taxon>Chrysomelidae</taxon>
        <taxon>Chrysomelinae</taxon>
        <taxon>Chrysomelini</taxon>
        <taxon>Phaedon</taxon>
    </lineage>
</organism>
<feature type="domain" description="Peptidase C19 ubiquitin carboxyl-terminal hydrolase" evidence="1">
    <location>
        <begin position="37"/>
        <end position="94"/>
    </location>
</feature>
<dbReference type="InterPro" id="IPR038765">
    <property type="entry name" value="Papain-like_cys_pep_sf"/>
</dbReference>
<dbReference type="GO" id="GO:0016579">
    <property type="term" value="P:protein deubiquitination"/>
    <property type="evidence" value="ECO:0007669"/>
    <property type="project" value="InterPro"/>
</dbReference>
<proteinExistence type="predicted"/>
<keyword evidence="3" id="KW-1185">Reference proteome</keyword>